<name>A0AA43QQB4_9LECA</name>
<keyword evidence="9" id="KW-0999">Mitochondrion inner membrane</keyword>
<keyword evidence="9" id="KW-0472">Membrane</keyword>
<keyword evidence="9" id="KW-0496">Mitochondrion</keyword>
<reference evidence="11" key="1">
    <citation type="journal article" date="2023" name="Genome Biol. Evol.">
        <title>First Whole Genome Sequence and Flow Cytometry Genome Size Data for the Lichen-Forming Fungus Ramalina farinacea (Ascomycota).</title>
        <authorList>
            <person name="Llewellyn T."/>
            <person name="Mian S."/>
            <person name="Hill R."/>
            <person name="Leitch I.J."/>
            <person name="Gaya E."/>
        </authorList>
    </citation>
    <scope>NUCLEOTIDE SEQUENCE</scope>
    <source>
        <strain evidence="11">LIQ254RAFAR</strain>
    </source>
</reference>
<protein>
    <recommendedName>
        <fullName evidence="3 9">Mitochondrial inner membrane protease ATP23</fullName>
        <ecNumber evidence="9">3.4.24.-</ecNumber>
    </recommendedName>
</protein>
<feature type="region of interest" description="Disordered" evidence="10">
    <location>
        <begin position="1"/>
        <end position="37"/>
    </location>
</feature>
<dbReference type="EC" id="3.4.24.-" evidence="9"/>
<dbReference type="GO" id="GO:0034982">
    <property type="term" value="P:mitochondrial protein processing"/>
    <property type="evidence" value="ECO:0007669"/>
    <property type="project" value="TreeGrafter"/>
</dbReference>
<evidence type="ECO:0000256" key="9">
    <source>
        <dbReference type="RuleBase" id="RU364057"/>
    </source>
</evidence>
<keyword evidence="6 9" id="KW-0378">Hydrolase</keyword>
<comment type="caution">
    <text evidence="11">The sequence shown here is derived from an EMBL/GenBank/DDBJ whole genome shotgun (WGS) entry which is preliminary data.</text>
</comment>
<feature type="compositionally biased region" description="Polar residues" evidence="10">
    <location>
        <begin position="14"/>
        <end position="37"/>
    </location>
</feature>
<dbReference type="GO" id="GO:0033615">
    <property type="term" value="P:mitochondrial proton-transporting ATP synthase complex assembly"/>
    <property type="evidence" value="ECO:0007669"/>
    <property type="project" value="TreeGrafter"/>
</dbReference>
<dbReference type="AlphaFoldDB" id="A0AA43QQB4"/>
<dbReference type="Pfam" id="PF09768">
    <property type="entry name" value="Peptidase_M76"/>
    <property type="match status" value="1"/>
</dbReference>
<evidence type="ECO:0000256" key="8">
    <source>
        <dbReference type="ARBA" id="ARBA00025322"/>
    </source>
</evidence>
<evidence type="ECO:0000313" key="11">
    <source>
        <dbReference type="EMBL" id="MDI1488888.1"/>
    </source>
</evidence>
<comment type="similarity">
    <text evidence="2 9">Belongs to the peptidase M76 family.</text>
</comment>
<organism evidence="11 12">
    <name type="scientific">Ramalina farinacea</name>
    <dbReference type="NCBI Taxonomy" id="258253"/>
    <lineage>
        <taxon>Eukaryota</taxon>
        <taxon>Fungi</taxon>
        <taxon>Dikarya</taxon>
        <taxon>Ascomycota</taxon>
        <taxon>Pezizomycotina</taxon>
        <taxon>Lecanoromycetes</taxon>
        <taxon>OSLEUM clade</taxon>
        <taxon>Lecanoromycetidae</taxon>
        <taxon>Lecanorales</taxon>
        <taxon>Lecanorineae</taxon>
        <taxon>Ramalinaceae</taxon>
        <taxon>Ramalina</taxon>
    </lineage>
</organism>
<dbReference type="Proteomes" id="UP001161017">
    <property type="component" value="Unassembled WGS sequence"/>
</dbReference>
<evidence type="ECO:0000256" key="6">
    <source>
        <dbReference type="ARBA" id="ARBA00022801"/>
    </source>
</evidence>
<keyword evidence="5 9" id="KW-0479">Metal-binding</keyword>
<evidence type="ECO:0000256" key="3">
    <source>
        <dbReference type="ARBA" id="ARBA00014615"/>
    </source>
</evidence>
<gene>
    <name evidence="11" type="primary">ATP23</name>
    <name evidence="11" type="ORF">OHK93_008165</name>
</gene>
<sequence length="253" mass="29091">MPAVDVPSSGPPGNEQQQGENTASRDPNNPNNQFRPLDRSNTFWARQTNAANWSLGRLTKEDAETMFALEEARNWGKMLKNCEKRRESLMKYSPTIRFMRDKIGQMGGNISLKSFPCNYCVDMKSGGFNPEYGVELCANKLVSENHQEETMAHEMVHVYDHLRFQVDWNDLRHAACSEIRASALSGECRFIQQFWKNGQWKVNKGYQDCVRRRAELSMASRPAVKDDVHAAQVVNEVWDSCLTDTRPFDEVYR</sequence>
<dbReference type="GO" id="GO:0046872">
    <property type="term" value="F:metal ion binding"/>
    <property type="evidence" value="ECO:0007669"/>
    <property type="project" value="UniProtKB-KW"/>
</dbReference>
<evidence type="ECO:0000313" key="12">
    <source>
        <dbReference type="Proteomes" id="UP001161017"/>
    </source>
</evidence>
<dbReference type="PANTHER" id="PTHR21711">
    <property type="entry name" value="MITOCHONDRIAL INNER MEMBRANE PROTEASE"/>
    <property type="match status" value="1"/>
</dbReference>
<dbReference type="PANTHER" id="PTHR21711:SF0">
    <property type="entry name" value="MITOCHONDRIAL INNER MEMBRANE PROTEASE ATP23 HOMOLOG"/>
    <property type="match status" value="1"/>
</dbReference>
<evidence type="ECO:0000256" key="1">
    <source>
        <dbReference type="ARBA" id="ARBA00004137"/>
    </source>
</evidence>
<evidence type="ECO:0000256" key="10">
    <source>
        <dbReference type="SAM" id="MobiDB-lite"/>
    </source>
</evidence>
<proteinExistence type="inferred from homology"/>
<comment type="subcellular location">
    <subcellularLocation>
        <location evidence="1 9">Mitochondrion inner membrane</location>
        <topology evidence="1 9">Peripheral membrane protein</topology>
        <orientation evidence="1 9">Intermembrane side</orientation>
    </subcellularLocation>
</comment>
<dbReference type="GO" id="GO:0005743">
    <property type="term" value="C:mitochondrial inner membrane"/>
    <property type="evidence" value="ECO:0007669"/>
    <property type="project" value="UniProtKB-SubCell"/>
</dbReference>
<evidence type="ECO:0000256" key="2">
    <source>
        <dbReference type="ARBA" id="ARBA00009915"/>
    </source>
</evidence>
<comment type="function">
    <text evidence="8">Has a dual role in the assembly of mitochondrial ATPase. Acts as a protease that removes N-terminal residues of mitochondrial ATPase CF(0) subunit 6 at the intermembrane space side. Also involved in the correct assembly of the membrane-embedded ATPase CF(0) particle, probably mediating association of subunit 6 with the subunit 9 ring.</text>
</comment>
<evidence type="ECO:0000256" key="7">
    <source>
        <dbReference type="ARBA" id="ARBA00023049"/>
    </source>
</evidence>
<keyword evidence="4 9" id="KW-0645">Protease</keyword>
<dbReference type="InterPro" id="IPR019165">
    <property type="entry name" value="Peptidase_M76_ATP23"/>
</dbReference>
<keyword evidence="7 9" id="KW-0482">Metalloprotease</keyword>
<evidence type="ECO:0000256" key="4">
    <source>
        <dbReference type="ARBA" id="ARBA00022670"/>
    </source>
</evidence>
<dbReference type="GO" id="GO:0004222">
    <property type="term" value="F:metalloendopeptidase activity"/>
    <property type="evidence" value="ECO:0007669"/>
    <property type="project" value="InterPro"/>
</dbReference>
<accession>A0AA43QQB4</accession>
<dbReference type="EMBL" id="JAPUFD010000008">
    <property type="protein sequence ID" value="MDI1488888.1"/>
    <property type="molecule type" value="Genomic_DNA"/>
</dbReference>
<keyword evidence="12" id="KW-1185">Reference proteome</keyword>
<evidence type="ECO:0000256" key="5">
    <source>
        <dbReference type="ARBA" id="ARBA00022723"/>
    </source>
</evidence>